<dbReference type="Gene3D" id="3.80.10.10">
    <property type="entry name" value="Ribonuclease Inhibitor"/>
    <property type="match status" value="1"/>
</dbReference>
<dbReference type="Proteomes" id="UP001194696">
    <property type="component" value="Unassembled WGS sequence"/>
</dbReference>
<reference evidence="1 2" key="1">
    <citation type="journal article" date="2020" name="Fungal Divers.">
        <title>Resolving the Mortierellaceae phylogeny through synthesis of multi-gene phylogenetics and phylogenomics.</title>
        <authorList>
            <person name="Vandepol N."/>
            <person name="Liber J."/>
            <person name="Desiro A."/>
            <person name="Na H."/>
            <person name="Kennedy M."/>
            <person name="Barry K."/>
            <person name="Grigoriev I.V."/>
            <person name="Miller A.N."/>
            <person name="O'Donnell K."/>
            <person name="Stajich J.E."/>
            <person name="Bonito G."/>
        </authorList>
    </citation>
    <scope>NUCLEOTIDE SEQUENCE [LARGE SCALE GENOMIC DNA]</scope>
    <source>
        <strain evidence="1 2">AD045</strain>
    </source>
</reference>
<protein>
    <submittedName>
        <fullName evidence="1">Uncharacterized protein</fullName>
    </submittedName>
</protein>
<dbReference type="SUPFAM" id="SSF52047">
    <property type="entry name" value="RNI-like"/>
    <property type="match status" value="1"/>
</dbReference>
<name>A0ABQ7JHS6_9FUNG</name>
<accession>A0ABQ7JHS6</accession>
<evidence type="ECO:0000313" key="1">
    <source>
        <dbReference type="EMBL" id="KAG0273478.1"/>
    </source>
</evidence>
<proteinExistence type="predicted"/>
<organism evidence="1 2">
    <name type="scientific">Linnemannia gamsii</name>
    <dbReference type="NCBI Taxonomy" id="64522"/>
    <lineage>
        <taxon>Eukaryota</taxon>
        <taxon>Fungi</taxon>
        <taxon>Fungi incertae sedis</taxon>
        <taxon>Mucoromycota</taxon>
        <taxon>Mortierellomycotina</taxon>
        <taxon>Mortierellomycetes</taxon>
        <taxon>Mortierellales</taxon>
        <taxon>Mortierellaceae</taxon>
        <taxon>Linnemannia</taxon>
    </lineage>
</organism>
<dbReference type="InterPro" id="IPR032675">
    <property type="entry name" value="LRR_dom_sf"/>
</dbReference>
<dbReference type="EMBL" id="JAAAIM010002239">
    <property type="protein sequence ID" value="KAG0273478.1"/>
    <property type="molecule type" value="Genomic_DNA"/>
</dbReference>
<sequence>MAGRKLPTVNRKESLRRMTELKLMVTGKLYFCPDTLASLLQHCPELTSLDMPMYYDDRETYGSFLDNVVQSCPKLKHLGRNDPAPDHGCMMFNFLDFMKENTLESFYFLEYTEGPESVCWTFDRHKESVKSIILDECNTIGINFLMALIGFPALEVFSISLNPWTASQFQELKLPLTLDKAQEALGKDNIDFSGPIPYWMTKLEKFYRQNGALSNLRILELRVTVEMNVRDSNRRRIIYSDKTLVGMLTLEDRVTGRPGWSLLLQGLRNLEELHGSFNLDAMAPGFEFGQGEADWIVEHWHKLKFVELYTQLEEAPVIFPPPVQSMVQRLPGLWVVGKYKNPHWD</sequence>
<evidence type="ECO:0000313" key="2">
    <source>
        <dbReference type="Proteomes" id="UP001194696"/>
    </source>
</evidence>
<comment type="caution">
    <text evidence="1">The sequence shown here is derived from an EMBL/GenBank/DDBJ whole genome shotgun (WGS) entry which is preliminary data.</text>
</comment>
<gene>
    <name evidence="1" type="ORF">BGZ96_004827</name>
</gene>
<keyword evidence="2" id="KW-1185">Reference proteome</keyword>